<reference evidence="1" key="2">
    <citation type="submission" date="2022-06" db="UniProtKB">
        <authorList>
            <consortium name="EnsemblMetazoa"/>
        </authorList>
    </citation>
    <scope>IDENTIFICATION</scope>
    <source>
        <strain evidence="1">DF5081</strain>
    </source>
</reference>
<name>A0A8R1ERT7_CAEJA</name>
<dbReference type="AlphaFoldDB" id="A0A8R1ERT7"/>
<organism evidence="1 2">
    <name type="scientific">Caenorhabditis japonica</name>
    <dbReference type="NCBI Taxonomy" id="281687"/>
    <lineage>
        <taxon>Eukaryota</taxon>
        <taxon>Metazoa</taxon>
        <taxon>Ecdysozoa</taxon>
        <taxon>Nematoda</taxon>
        <taxon>Chromadorea</taxon>
        <taxon>Rhabditida</taxon>
        <taxon>Rhabditina</taxon>
        <taxon>Rhabditomorpha</taxon>
        <taxon>Rhabditoidea</taxon>
        <taxon>Rhabditidae</taxon>
        <taxon>Peloderinae</taxon>
        <taxon>Caenorhabditis</taxon>
    </lineage>
</organism>
<sequence>MNAQQSEYNVLVNWLELVAALPWSTSTVDDIEISKVNKSRKLLQQTTTTTTIIFSSPEQFYRILMKRCMM</sequence>
<proteinExistence type="predicted"/>
<reference evidence="2" key="1">
    <citation type="submission" date="2010-08" db="EMBL/GenBank/DDBJ databases">
        <authorList>
            <consortium name="Caenorhabditis japonica Sequencing Consortium"/>
            <person name="Wilson R.K."/>
        </authorList>
    </citation>
    <scope>NUCLEOTIDE SEQUENCE [LARGE SCALE GENOMIC DNA]</scope>
    <source>
        <strain evidence="2">DF5081</strain>
    </source>
</reference>
<dbReference type="EnsemblMetazoa" id="CJA42806.1">
    <property type="protein sequence ID" value="CJA42806.1"/>
    <property type="gene ID" value="WBGene00218654"/>
</dbReference>
<keyword evidence="2" id="KW-1185">Reference proteome</keyword>
<accession>A0A8R1ERT7</accession>
<evidence type="ECO:0000313" key="2">
    <source>
        <dbReference type="Proteomes" id="UP000005237"/>
    </source>
</evidence>
<protein>
    <submittedName>
        <fullName evidence="1">Uncharacterized protein</fullName>
    </submittedName>
</protein>
<dbReference type="Proteomes" id="UP000005237">
    <property type="component" value="Unassembled WGS sequence"/>
</dbReference>
<evidence type="ECO:0000313" key="1">
    <source>
        <dbReference type="EnsemblMetazoa" id="CJA42806.1"/>
    </source>
</evidence>